<dbReference type="EMBL" id="JMIW01000005">
    <property type="protein sequence ID" value="KEO89457.1"/>
    <property type="molecule type" value="Genomic_DNA"/>
</dbReference>
<dbReference type="eggNOG" id="COG0446">
    <property type="taxonomic scope" value="Bacteria"/>
</dbReference>
<evidence type="ECO:0000313" key="3">
    <source>
        <dbReference type="Proteomes" id="UP000027647"/>
    </source>
</evidence>
<dbReference type="STRING" id="1044.EH31_12490"/>
<keyword evidence="3" id="KW-1185">Reference proteome</keyword>
<dbReference type="SUPFAM" id="SSF54427">
    <property type="entry name" value="NTF2-like"/>
    <property type="match status" value="1"/>
</dbReference>
<name>A0A074MV10_ERYLO</name>
<gene>
    <name evidence="2" type="ORF">EH31_12490</name>
</gene>
<sequence>MTHASTATQNSPALGGLKHWHEVLAGGSTMEGLSSILHEDVVFHSPVVHTPQRGRKITTAYLAAAGKTLGNDSFEYLREVVSGTSAVLEFRTVMGGIEVNGVDIITFDDDGKITDFKVMVRPLQAVNKVWEMMGTQLKKG</sequence>
<proteinExistence type="predicted"/>
<organism evidence="2 3">
    <name type="scientific">Erythrobacter longus</name>
    <dbReference type="NCBI Taxonomy" id="1044"/>
    <lineage>
        <taxon>Bacteria</taxon>
        <taxon>Pseudomonadati</taxon>
        <taxon>Pseudomonadota</taxon>
        <taxon>Alphaproteobacteria</taxon>
        <taxon>Sphingomonadales</taxon>
        <taxon>Erythrobacteraceae</taxon>
        <taxon>Erythrobacter/Porphyrobacter group</taxon>
        <taxon>Erythrobacter</taxon>
    </lineage>
</organism>
<evidence type="ECO:0000259" key="1">
    <source>
        <dbReference type="Pfam" id="PF12680"/>
    </source>
</evidence>
<dbReference type="InterPro" id="IPR037401">
    <property type="entry name" value="SnoaL-like"/>
</dbReference>
<dbReference type="Pfam" id="PF12680">
    <property type="entry name" value="SnoaL_2"/>
    <property type="match status" value="1"/>
</dbReference>
<dbReference type="OrthoDB" id="1163083at2"/>
<dbReference type="AlphaFoldDB" id="A0A074MV10"/>
<dbReference type="Proteomes" id="UP000027647">
    <property type="component" value="Unassembled WGS sequence"/>
</dbReference>
<evidence type="ECO:0000313" key="2">
    <source>
        <dbReference type="EMBL" id="KEO89457.1"/>
    </source>
</evidence>
<reference evidence="2 3" key="1">
    <citation type="submission" date="2014-04" db="EMBL/GenBank/DDBJ databases">
        <title>A comprehensive comparison of genomes of Erythrobacter spp. strains.</title>
        <authorList>
            <person name="Zheng Q."/>
        </authorList>
    </citation>
    <scope>NUCLEOTIDE SEQUENCE [LARGE SCALE GENOMIC DNA]</scope>
    <source>
        <strain evidence="2 3">DSM 6997</strain>
    </source>
</reference>
<feature type="domain" description="SnoaL-like" evidence="1">
    <location>
        <begin position="19"/>
        <end position="115"/>
    </location>
</feature>
<dbReference type="RefSeq" id="WP_051699213.1">
    <property type="nucleotide sequence ID" value="NZ_JMIW01000005.1"/>
</dbReference>
<protein>
    <recommendedName>
        <fullName evidence="1">SnoaL-like domain-containing protein</fullName>
    </recommendedName>
</protein>
<dbReference type="Gene3D" id="3.10.450.50">
    <property type="match status" value="1"/>
</dbReference>
<comment type="caution">
    <text evidence="2">The sequence shown here is derived from an EMBL/GenBank/DDBJ whole genome shotgun (WGS) entry which is preliminary data.</text>
</comment>
<dbReference type="InterPro" id="IPR032710">
    <property type="entry name" value="NTF2-like_dom_sf"/>
</dbReference>
<accession>A0A074MV10</accession>